<dbReference type="AlphaFoldDB" id="A0A8H5KKW1"/>
<dbReference type="PANTHER" id="PTHR37534:SF2">
    <property type="entry name" value="N-ACETYLTRANSFERASE DOMAIN-CONTAINING PROTEIN"/>
    <property type="match status" value="1"/>
</dbReference>
<organism evidence="3 4">
    <name type="scientific">Fusarium pseudocircinatum</name>
    <dbReference type="NCBI Taxonomy" id="56676"/>
    <lineage>
        <taxon>Eukaryota</taxon>
        <taxon>Fungi</taxon>
        <taxon>Dikarya</taxon>
        <taxon>Ascomycota</taxon>
        <taxon>Pezizomycotina</taxon>
        <taxon>Sordariomycetes</taxon>
        <taxon>Hypocreomycetidae</taxon>
        <taxon>Hypocreales</taxon>
        <taxon>Nectriaceae</taxon>
        <taxon>Fusarium</taxon>
        <taxon>Fusarium fujikuroi species complex</taxon>
    </lineage>
</organism>
<evidence type="ECO:0000256" key="1">
    <source>
        <dbReference type="ARBA" id="ARBA00004123"/>
    </source>
</evidence>
<evidence type="ECO:0000256" key="2">
    <source>
        <dbReference type="ARBA" id="ARBA00023242"/>
    </source>
</evidence>
<dbReference type="Pfam" id="PF11951">
    <property type="entry name" value="Fungal_trans_2"/>
    <property type="match status" value="1"/>
</dbReference>
<evidence type="ECO:0000313" key="3">
    <source>
        <dbReference type="EMBL" id="KAF5575087.1"/>
    </source>
</evidence>
<keyword evidence="2" id="KW-0539">Nucleus</keyword>
<dbReference type="GO" id="GO:0000976">
    <property type="term" value="F:transcription cis-regulatory region binding"/>
    <property type="evidence" value="ECO:0007669"/>
    <property type="project" value="TreeGrafter"/>
</dbReference>
<dbReference type="PANTHER" id="PTHR37534">
    <property type="entry name" value="TRANSCRIPTIONAL ACTIVATOR PROTEIN UGA3"/>
    <property type="match status" value="1"/>
</dbReference>
<dbReference type="EMBL" id="JAAOAS010000487">
    <property type="protein sequence ID" value="KAF5575087.1"/>
    <property type="molecule type" value="Genomic_DNA"/>
</dbReference>
<proteinExistence type="predicted"/>
<protein>
    <submittedName>
        <fullName evidence="3">Uncharacterized protein</fullName>
    </submittedName>
</protein>
<dbReference type="GO" id="GO:0003700">
    <property type="term" value="F:DNA-binding transcription factor activity"/>
    <property type="evidence" value="ECO:0007669"/>
    <property type="project" value="TreeGrafter"/>
</dbReference>
<dbReference type="Proteomes" id="UP000546213">
    <property type="component" value="Unassembled WGS sequence"/>
</dbReference>
<evidence type="ECO:0000313" key="4">
    <source>
        <dbReference type="Proteomes" id="UP000546213"/>
    </source>
</evidence>
<name>A0A8H5KKW1_9HYPO</name>
<comment type="subcellular location">
    <subcellularLocation>
        <location evidence="1">Nucleus</location>
    </subcellularLocation>
</comment>
<gene>
    <name evidence="3" type="ORF">FPCIR_13325</name>
</gene>
<sequence length="406" mass="46092">MVARGMTLRQSHSLAPSLPGPLVEVELSLIRHFELVQFPAFLLPGVSADLFDECKHRYLVMASRSHDVSKSIIACCASNKSSLTQDTRFAQLGLRYYADVITSINGALSEIAMGARESDDFLLVTVIFAYLYELWSPGQAHHAADHVNGAIQLFKMRHKVDGPRWISTEEQLRSATSPMDRLIAESILYQSLMLSLRNPFTPTYRTNPDFFAWTEILLQDWWAGNTFEDQNTAVLGLPPQLYHIILETVDFCSSAKQSNTELVRLYREMRVCEDCVLRLRTEGALLQIHNEPLLLYVLAASLLLDWVSEASKRSPLTSLYSVVPPTQAAPRWQVTKALLVLRSHLSNEKWSMCFLGSWPMLILGYGVQSHGDIRTVKEVLSRMWRTTGYGEVQRISEELDQLWSQR</sequence>
<dbReference type="OrthoDB" id="6428749at2759"/>
<reference evidence="3 4" key="1">
    <citation type="submission" date="2020-05" db="EMBL/GenBank/DDBJ databases">
        <title>Identification and distribution of gene clusters putatively required for synthesis of sphingolipid metabolism inhibitors in phylogenetically diverse species of the filamentous fungus Fusarium.</title>
        <authorList>
            <person name="Kim H.-S."/>
            <person name="Busman M."/>
            <person name="Brown D.W."/>
            <person name="Divon H."/>
            <person name="Uhlig S."/>
            <person name="Proctor R.H."/>
        </authorList>
    </citation>
    <scope>NUCLEOTIDE SEQUENCE [LARGE SCALE GENOMIC DNA]</scope>
    <source>
        <strain evidence="3 4">NRRL 36939</strain>
    </source>
</reference>
<dbReference type="InterPro" id="IPR021858">
    <property type="entry name" value="Fun_TF"/>
</dbReference>
<comment type="caution">
    <text evidence="3">The sequence shown here is derived from an EMBL/GenBank/DDBJ whole genome shotgun (WGS) entry which is preliminary data.</text>
</comment>
<accession>A0A8H5KKW1</accession>
<keyword evidence="4" id="KW-1185">Reference proteome</keyword>
<dbReference type="GO" id="GO:0005634">
    <property type="term" value="C:nucleus"/>
    <property type="evidence" value="ECO:0007669"/>
    <property type="project" value="UniProtKB-SubCell"/>
</dbReference>
<dbReference type="GO" id="GO:0045944">
    <property type="term" value="P:positive regulation of transcription by RNA polymerase II"/>
    <property type="evidence" value="ECO:0007669"/>
    <property type="project" value="TreeGrafter"/>
</dbReference>